<feature type="compositionally biased region" description="Polar residues" evidence="1">
    <location>
        <begin position="361"/>
        <end position="370"/>
    </location>
</feature>
<name>A0A1N6HDU1_9SPHN</name>
<feature type="transmembrane region" description="Helical" evidence="2">
    <location>
        <begin position="316"/>
        <end position="334"/>
    </location>
</feature>
<evidence type="ECO:0000313" key="3">
    <source>
        <dbReference type="EMBL" id="SIO17930.1"/>
    </source>
</evidence>
<feature type="transmembrane region" description="Helical" evidence="2">
    <location>
        <begin position="74"/>
        <end position="93"/>
    </location>
</feature>
<keyword evidence="4" id="KW-1185">Reference proteome</keyword>
<protein>
    <submittedName>
        <fullName evidence="3">Uncharacterized protein</fullName>
    </submittedName>
</protein>
<accession>A0A1N6HDU1</accession>
<dbReference type="AlphaFoldDB" id="A0A1N6HDU1"/>
<feature type="transmembrane region" description="Helical" evidence="2">
    <location>
        <begin position="224"/>
        <end position="242"/>
    </location>
</feature>
<evidence type="ECO:0000256" key="1">
    <source>
        <dbReference type="SAM" id="MobiDB-lite"/>
    </source>
</evidence>
<feature type="transmembrane region" description="Helical" evidence="2">
    <location>
        <begin position="162"/>
        <end position="181"/>
    </location>
</feature>
<dbReference type="EMBL" id="FSQW01000002">
    <property type="protein sequence ID" value="SIO17930.1"/>
    <property type="molecule type" value="Genomic_DNA"/>
</dbReference>
<reference evidence="4" key="1">
    <citation type="submission" date="2016-11" db="EMBL/GenBank/DDBJ databases">
        <authorList>
            <person name="Varghese N."/>
            <person name="Submissions S."/>
        </authorList>
    </citation>
    <scope>NUCLEOTIDE SEQUENCE [LARGE SCALE GENOMIC DNA]</scope>
    <source>
        <strain evidence="4">DSM 22363</strain>
    </source>
</reference>
<dbReference type="STRING" id="1123272.SAMN02745824_3244"/>
<feature type="transmembrane region" description="Helical" evidence="2">
    <location>
        <begin position="262"/>
        <end position="284"/>
    </location>
</feature>
<feature type="transmembrane region" description="Helical" evidence="2">
    <location>
        <begin position="291"/>
        <end position="310"/>
    </location>
</feature>
<organism evidence="3 4">
    <name type="scientific">Parasphingorhabdus marina DSM 22363</name>
    <dbReference type="NCBI Taxonomy" id="1123272"/>
    <lineage>
        <taxon>Bacteria</taxon>
        <taxon>Pseudomonadati</taxon>
        <taxon>Pseudomonadota</taxon>
        <taxon>Alphaproteobacteria</taxon>
        <taxon>Sphingomonadales</taxon>
        <taxon>Sphingomonadaceae</taxon>
        <taxon>Parasphingorhabdus</taxon>
    </lineage>
</organism>
<dbReference type="Proteomes" id="UP000185192">
    <property type="component" value="Unassembled WGS sequence"/>
</dbReference>
<keyword evidence="2" id="KW-0812">Transmembrane</keyword>
<feature type="transmembrane region" description="Helical" evidence="2">
    <location>
        <begin position="193"/>
        <end position="217"/>
    </location>
</feature>
<keyword evidence="2" id="KW-0472">Membrane</keyword>
<evidence type="ECO:0000256" key="2">
    <source>
        <dbReference type="SAM" id="Phobius"/>
    </source>
</evidence>
<gene>
    <name evidence="3" type="ORF">SAMN02745824_3244</name>
</gene>
<feature type="transmembrane region" description="Helical" evidence="2">
    <location>
        <begin position="100"/>
        <end position="122"/>
    </location>
</feature>
<keyword evidence="2" id="KW-1133">Transmembrane helix</keyword>
<feature type="region of interest" description="Disordered" evidence="1">
    <location>
        <begin position="345"/>
        <end position="370"/>
    </location>
</feature>
<evidence type="ECO:0000313" key="4">
    <source>
        <dbReference type="Proteomes" id="UP000185192"/>
    </source>
</evidence>
<proteinExistence type="predicted"/>
<sequence length="370" mass="40133">MMRHQLMRLIQFLTPDHREKWAQAMCAEISTFSTERKAVIFALGCLMACFRFHMEMEISPFKNWSRIMQDRFTISAFIAGVTACLTGLAYLAVSGAPDSMLVINGMALVAGILIAMAVMVSVRNTNGFVTMAAVTGSVILLGTAAIGHAVEDARRWVLIGPFFIQTSLIFLPLIALCFARIQNIWTTLAVVTAGFAIAIQPDRAMAAMLFAAIAVVCWMRPGQWTFSAAIVCAIGLLATLFQPDRIPAVPFVDHILWTAFDVHIMAGLALWIGCLILVSPVFFVPRNERSAIHYTFTACWVALIAVAAMGAYPTPVVGYGASAIMGYFLSLIIVRQVPQSDSVADVTSPGFPDTDKGESPLKNSSPVFAP</sequence>
<feature type="transmembrane region" description="Helical" evidence="2">
    <location>
        <begin position="128"/>
        <end position="150"/>
    </location>
</feature>